<evidence type="ECO:0000256" key="5">
    <source>
        <dbReference type="SAM" id="MobiDB-lite"/>
    </source>
</evidence>
<evidence type="ECO:0000259" key="6">
    <source>
        <dbReference type="PROSITE" id="PS50089"/>
    </source>
</evidence>
<dbReference type="InterPro" id="IPR013083">
    <property type="entry name" value="Znf_RING/FYVE/PHD"/>
</dbReference>
<dbReference type="Gene3D" id="3.30.40.10">
    <property type="entry name" value="Zinc/RING finger domain, C3HC4 (zinc finger)"/>
    <property type="match status" value="1"/>
</dbReference>
<dbReference type="SUPFAM" id="SSF57924">
    <property type="entry name" value="Inhibitor of apoptosis (IAP) repeat"/>
    <property type="match status" value="3"/>
</dbReference>
<proteinExistence type="inferred from homology"/>
<dbReference type="Gene3D" id="1.10.1170.10">
    <property type="entry name" value="Inhibitor Of Apoptosis Protein (2mihbC-IAP-1), Chain A"/>
    <property type="match status" value="3"/>
</dbReference>
<dbReference type="SMART" id="SM00184">
    <property type="entry name" value="RING"/>
    <property type="match status" value="1"/>
</dbReference>
<gene>
    <name evidence="8" type="primary">LOC106811087</name>
</gene>
<feature type="region of interest" description="Disordered" evidence="5">
    <location>
        <begin position="122"/>
        <end position="164"/>
    </location>
</feature>
<dbReference type="PROSITE" id="PS01282">
    <property type="entry name" value="BIR_REPEAT_1"/>
    <property type="match status" value="1"/>
</dbReference>
<keyword evidence="3" id="KW-0862">Zinc</keyword>
<dbReference type="Pfam" id="PF00653">
    <property type="entry name" value="BIR"/>
    <property type="match status" value="2"/>
</dbReference>
<feature type="domain" description="RING-type" evidence="6">
    <location>
        <begin position="587"/>
        <end position="622"/>
    </location>
</feature>
<name>A0ABM1ED31_PRICU</name>
<dbReference type="RefSeq" id="XP_014670102.1">
    <property type="nucleotide sequence ID" value="XM_014814616.1"/>
</dbReference>
<dbReference type="PANTHER" id="PTHR10044:SF139">
    <property type="entry name" value="DEATH-ASSOCIATED INHIBITOR OF APOPTOSIS 2"/>
    <property type="match status" value="1"/>
</dbReference>
<reference evidence="8" key="1">
    <citation type="submission" date="2025-08" db="UniProtKB">
        <authorList>
            <consortium name="RefSeq"/>
        </authorList>
    </citation>
    <scope>IDENTIFICATION</scope>
</reference>
<dbReference type="GeneID" id="106811087"/>
<dbReference type="CDD" id="cd00022">
    <property type="entry name" value="BIR"/>
    <property type="match status" value="2"/>
</dbReference>
<evidence type="ECO:0000256" key="1">
    <source>
        <dbReference type="ARBA" id="ARBA00006672"/>
    </source>
</evidence>
<dbReference type="PROSITE" id="PS50089">
    <property type="entry name" value="ZF_RING_2"/>
    <property type="match status" value="1"/>
</dbReference>
<accession>A0ABM1ED31</accession>
<dbReference type="PANTHER" id="PTHR10044">
    <property type="entry name" value="INHIBITOR OF APOPTOSIS"/>
    <property type="match status" value="1"/>
</dbReference>
<evidence type="ECO:0000256" key="2">
    <source>
        <dbReference type="ARBA" id="ARBA00022771"/>
    </source>
</evidence>
<keyword evidence="2 4" id="KW-0863">Zinc-finger</keyword>
<organism evidence="7 8">
    <name type="scientific">Priapulus caudatus</name>
    <name type="common">Priapulid worm</name>
    <dbReference type="NCBI Taxonomy" id="37621"/>
    <lineage>
        <taxon>Eukaryota</taxon>
        <taxon>Metazoa</taxon>
        <taxon>Ecdysozoa</taxon>
        <taxon>Scalidophora</taxon>
        <taxon>Priapulida</taxon>
        <taxon>Priapulimorpha</taxon>
        <taxon>Priapulimorphida</taxon>
        <taxon>Priapulidae</taxon>
        <taxon>Priapulus</taxon>
    </lineage>
</organism>
<dbReference type="InterPro" id="IPR050784">
    <property type="entry name" value="IAP"/>
</dbReference>
<dbReference type="CDD" id="cd16713">
    <property type="entry name" value="RING-HC_BIRC2_3_7"/>
    <property type="match status" value="1"/>
</dbReference>
<keyword evidence="2 4" id="KW-0479">Metal-binding</keyword>
<dbReference type="Pfam" id="PF13920">
    <property type="entry name" value="zf-C3HC4_3"/>
    <property type="match status" value="1"/>
</dbReference>
<dbReference type="Proteomes" id="UP000695022">
    <property type="component" value="Unplaced"/>
</dbReference>
<evidence type="ECO:0000313" key="7">
    <source>
        <dbReference type="Proteomes" id="UP000695022"/>
    </source>
</evidence>
<evidence type="ECO:0000256" key="3">
    <source>
        <dbReference type="ARBA" id="ARBA00022833"/>
    </source>
</evidence>
<feature type="compositionally biased region" description="Low complexity" evidence="5">
    <location>
        <begin position="255"/>
        <end position="265"/>
    </location>
</feature>
<evidence type="ECO:0000256" key="4">
    <source>
        <dbReference type="PROSITE-ProRule" id="PRU00175"/>
    </source>
</evidence>
<feature type="region of interest" description="Disordered" evidence="5">
    <location>
        <begin position="240"/>
        <end position="278"/>
    </location>
</feature>
<evidence type="ECO:0000313" key="8">
    <source>
        <dbReference type="RefSeq" id="XP_014670102.1"/>
    </source>
</evidence>
<dbReference type="InterPro" id="IPR001370">
    <property type="entry name" value="BIR_rpt"/>
</dbReference>
<keyword evidence="7" id="KW-1185">Reference proteome</keyword>
<dbReference type="SMART" id="SM00238">
    <property type="entry name" value="BIR"/>
    <property type="match status" value="2"/>
</dbReference>
<dbReference type="PROSITE" id="PS50143">
    <property type="entry name" value="BIR_REPEAT_2"/>
    <property type="match status" value="2"/>
</dbReference>
<sequence length="634" mass="68834">MEVDETSLSDEYEVLLADGPTHLRPDGSPDLSYESERLRTFKGVWPNSAPVSPERLAKAGFFYAGDGDDRVRCFCCGAELCGWQYGDSAAGKHLRFVPNCDFISGAETSNVPLVRRSSTQLSDALGSPVARSASPLPSSLSPRSRTVAPPRDEAASPPWGYDEVNTQRVQQTGEQRRGDADDAAQGYAAEQGGTNFQPWCGATAAAAAAAGCRWSPELQQSTPCDLSFLRGHIRSGSCGVQLPPPSSSSSYENIAPTTKPGAAPTVAPPPNVASQSRLSDELPVAAPMPVAADVRQQVAPALTDAERLLQESERLRTFARWSVSFVRPEQLARAGFYYTGSGDRVKCIFCSGRLQGWERNDVPIEEHTKHFPHCRFVSGASTGNVAIAGEGMSQVPNSSRPQRAPSSGVPVAYSVEVVPSATEPGWEEVNVVGVTARPTHVAYATLASRLQSYETWPHETREQQPQQLAEAGFFYAVPLCTHSTWIKRPLKEEVAFVAFMAVRRRLENGDRTIYPEHLLAAIIDFEEKRGAILMKEQRLGGVAAAPANATGWDPSECALPPLVPKCQKLEPLSVKEENRMLKEQRLCKICMDSEVSITFLPCGHLIACVQCAPALTACPMCRKPIRTCVRTYLS</sequence>
<protein>
    <submittedName>
        <fullName evidence="8">Inhibitor of apoptosis protein-like</fullName>
    </submittedName>
</protein>
<comment type="similarity">
    <text evidence="1">Belongs to the IAP family.</text>
</comment>
<feature type="compositionally biased region" description="Low complexity" evidence="5">
    <location>
        <begin position="127"/>
        <end position="145"/>
    </location>
</feature>
<dbReference type="InterPro" id="IPR001841">
    <property type="entry name" value="Znf_RING"/>
</dbReference>